<dbReference type="PANTHER" id="PTHR13318">
    <property type="entry name" value="PARTNER OF PAIRED, ISOFORM B-RELATED"/>
    <property type="match status" value="1"/>
</dbReference>
<feature type="compositionally biased region" description="Polar residues" evidence="1">
    <location>
        <begin position="16"/>
        <end position="31"/>
    </location>
</feature>
<dbReference type="EMBL" id="KN880432">
    <property type="protein sequence ID" value="KIY74137.1"/>
    <property type="molecule type" value="Genomic_DNA"/>
</dbReference>
<feature type="compositionally biased region" description="Acidic residues" evidence="1">
    <location>
        <begin position="55"/>
        <end position="67"/>
    </location>
</feature>
<dbReference type="STRING" id="1314674.A0A0D7BUN0"/>
<organism evidence="3 4">
    <name type="scientific">Cylindrobasidium torrendii FP15055 ss-10</name>
    <dbReference type="NCBI Taxonomy" id="1314674"/>
    <lineage>
        <taxon>Eukaryota</taxon>
        <taxon>Fungi</taxon>
        <taxon>Dikarya</taxon>
        <taxon>Basidiomycota</taxon>
        <taxon>Agaricomycotina</taxon>
        <taxon>Agaricomycetes</taxon>
        <taxon>Agaricomycetidae</taxon>
        <taxon>Agaricales</taxon>
        <taxon>Marasmiineae</taxon>
        <taxon>Physalacriaceae</taxon>
        <taxon>Cylindrobasidium</taxon>
    </lineage>
</organism>
<name>A0A0D7BUN0_9AGAR</name>
<dbReference type="Proteomes" id="UP000054007">
    <property type="component" value="Unassembled WGS sequence"/>
</dbReference>
<dbReference type="GO" id="GO:0019005">
    <property type="term" value="C:SCF ubiquitin ligase complex"/>
    <property type="evidence" value="ECO:0007669"/>
    <property type="project" value="TreeGrafter"/>
</dbReference>
<dbReference type="InterPro" id="IPR006553">
    <property type="entry name" value="Leu-rich_rpt_Cys-con_subtyp"/>
</dbReference>
<feature type="domain" description="DNA repair protein rhp7 treble clef" evidence="2">
    <location>
        <begin position="147"/>
        <end position="185"/>
    </location>
</feature>
<proteinExistence type="predicted"/>
<gene>
    <name evidence="3" type="ORF">CYLTODRAFT_364517</name>
</gene>
<sequence length="603" mass="65931">MSRRRIASNGVRGPTSALTEFLRSQNITPTTVARRAALAEDNANEGGATDTAQEQAEEPAGDEEEETGPSSRRRTRQRDTGYNSDELDEPPAPAKKQKVTKATTAKAKAAAKKKKEAEEAEDKNDPYNALSRSAFSNAGASSSKPPVGSFDTCAKCSKQFTVTKYTMAADPGPGYLCHPCAKSSGADPFKKPAAPRKRKPAAAERRNVQHFQENMFPSLASICIQVISKHLEDIDAFGDIGALNKESISKAIARNRSLSGENAHLFYDVTNSRLRFHDATKLNPDALITLGYLNPNLTTLHLDFCGLMSDEVITSWAKSLPCLTSLTLYGPFLVRSHAWIEFFKNHPPLECFDITQSPRFNLFCLNALIKSSGPTLRTLGLKEIGQLNDDFLDSICRLSNTLTSLDISDAAESCGDEAIIEMLSVVGPSLTHFGMANHCTVSDEVFSKGLRPYVKDLTSLNIEGLVELTDEGVANFFNEWENRPLVAFNGSRIPGMGDNAFEALLKHSGTDLVRLNINGWKDVTDKALSGLVKGAPQLQTVDLGFCRGVDDFIIKTLIEKNNGTLKEVKVWGCNRVEGKWEVFGAGKRHPDLRIHGLESYSVI</sequence>
<dbReference type="SUPFAM" id="SSF52047">
    <property type="entry name" value="RNI-like"/>
    <property type="match status" value="1"/>
</dbReference>
<dbReference type="GO" id="GO:0031146">
    <property type="term" value="P:SCF-dependent proteasomal ubiquitin-dependent protein catabolic process"/>
    <property type="evidence" value="ECO:0007669"/>
    <property type="project" value="TreeGrafter"/>
</dbReference>
<dbReference type="SMART" id="SM00367">
    <property type="entry name" value="LRR_CC"/>
    <property type="match status" value="4"/>
</dbReference>
<evidence type="ECO:0000256" key="1">
    <source>
        <dbReference type="SAM" id="MobiDB-lite"/>
    </source>
</evidence>
<keyword evidence="4" id="KW-1185">Reference proteome</keyword>
<evidence type="ECO:0000259" key="2">
    <source>
        <dbReference type="Pfam" id="PF23550"/>
    </source>
</evidence>
<dbReference type="Pfam" id="PF23550">
    <property type="entry name" value="zf_Tbcl_Rhp7"/>
    <property type="match status" value="1"/>
</dbReference>
<evidence type="ECO:0000313" key="3">
    <source>
        <dbReference type="EMBL" id="KIY74137.1"/>
    </source>
</evidence>
<dbReference type="OrthoDB" id="421226at2759"/>
<dbReference type="AlphaFoldDB" id="A0A0D7BUN0"/>
<evidence type="ECO:0000313" key="4">
    <source>
        <dbReference type="Proteomes" id="UP000054007"/>
    </source>
</evidence>
<feature type="region of interest" description="Disordered" evidence="1">
    <location>
        <begin position="1"/>
        <end position="131"/>
    </location>
</feature>
<accession>A0A0D7BUN0</accession>
<reference evidence="3 4" key="1">
    <citation type="journal article" date="2015" name="Fungal Genet. Biol.">
        <title>Evolution of novel wood decay mechanisms in Agaricales revealed by the genome sequences of Fistulina hepatica and Cylindrobasidium torrendii.</title>
        <authorList>
            <person name="Floudas D."/>
            <person name="Held B.W."/>
            <person name="Riley R."/>
            <person name="Nagy L.G."/>
            <person name="Koehler G."/>
            <person name="Ransdell A.S."/>
            <person name="Younus H."/>
            <person name="Chow J."/>
            <person name="Chiniquy J."/>
            <person name="Lipzen A."/>
            <person name="Tritt A."/>
            <person name="Sun H."/>
            <person name="Haridas S."/>
            <person name="LaButti K."/>
            <person name="Ohm R.A."/>
            <person name="Kues U."/>
            <person name="Blanchette R.A."/>
            <person name="Grigoriev I.V."/>
            <person name="Minto R.E."/>
            <person name="Hibbett D.S."/>
        </authorList>
    </citation>
    <scope>NUCLEOTIDE SEQUENCE [LARGE SCALE GENOMIC DNA]</scope>
    <source>
        <strain evidence="3 4">FP15055 ss-10</strain>
    </source>
</reference>
<protein>
    <submittedName>
        <fullName evidence="3">RNI-like protein</fullName>
    </submittedName>
</protein>
<dbReference type="InterPro" id="IPR032675">
    <property type="entry name" value="LRR_dom_sf"/>
</dbReference>
<dbReference type="Gene3D" id="3.80.10.10">
    <property type="entry name" value="Ribonuclease Inhibitor"/>
    <property type="match status" value="2"/>
</dbReference>
<dbReference type="InterPro" id="IPR056451">
    <property type="entry name" value="Znf_Tbcl_Rhp7"/>
</dbReference>